<dbReference type="Pfam" id="PF00497">
    <property type="entry name" value="SBP_bac_3"/>
    <property type="match status" value="1"/>
</dbReference>
<evidence type="ECO:0000313" key="4">
    <source>
        <dbReference type="Proteomes" id="UP001195660"/>
    </source>
</evidence>
<evidence type="ECO:0000259" key="2">
    <source>
        <dbReference type="SMART" id="SM00062"/>
    </source>
</evidence>
<dbReference type="SUPFAM" id="SSF53850">
    <property type="entry name" value="Periplasmic binding protein-like II"/>
    <property type="match status" value="1"/>
</dbReference>
<dbReference type="SMART" id="SM00062">
    <property type="entry name" value="PBPb"/>
    <property type="match status" value="1"/>
</dbReference>
<accession>A0ABS2CCD7</accession>
<dbReference type="PANTHER" id="PTHR35936">
    <property type="entry name" value="MEMBRANE-BOUND LYTIC MUREIN TRANSGLYCOSYLASE F"/>
    <property type="match status" value="1"/>
</dbReference>
<protein>
    <submittedName>
        <fullName evidence="3">Transporter substrate-binding domain-containing protein</fullName>
    </submittedName>
</protein>
<reference evidence="3 4" key="1">
    <citation type="submission" date="2019-11" db="EMBL/GenBank/DDBJ databases">
        <title>Novel Deefgea species.</title>
        <authorList>
            <person name="Han J.-H."/>
        </authorList>
    </citation>
    <scope>NUCLEOTIDE SEQUENCE [LARGE SCALE GENOMIC DNA]</scope>
    <source>
        <strain evidence="3 4">LMG 24817</strain>
    </source>
</reference>
<proteinExistence type="predicted"/>
<keyword evidence="4" id="KW-1185">Reference proteome</keyword>
<dbReference type="Gene3D" id="3.40.190.10">
    <property type="entry name" value="Periplasmic binding protein-like II"/>
    <property type="match status" value="2"/>
</dbReference>
<keyword evidence="1" id="KW-0732">Signal</keyword>
<dbReference type="EMBL" id="WOFE01000003">
    <property type="protein sequence ID" value="MBM5571818.1"/>
    <property type="molecule type" value="Genomic_DNA"/>
</dbReference>
<dbReference type="InterPro" id="IPR001638">
    <property type="entry name" value="Solute-binding_3/MltF_N"/>
</dbReference>
<gene>
    <name evidence="3" type="ORF">GM173_09510</name>
</gene>
<dbReference type="Proteomes" id="UP001195660">
    <property type="component" value="Unassembled WGS sequence"/>
</dbReference>
<name>A0ABS2CCD7_9NEIS</name>
<comment type="caution">
    <text evidence="3">The sequence shown here is derived from an EMBL/GenBank/DDBJ whole genome shotgun (WGS) entry which is preliminary data.</text>
</comment>
<dbReference type="PANTHER" id="PTHR35936:SF25">
    <property type="entry name" value="ABC TRANSPORTER SUBSTRATE-BINDING PROTEIN"/>
    <property type="match status" value="1"/>
</dbReference>
<sequence length="252" mass="27845">MAGTMKSITLLILSFVLLGSVSIAAEPIRLVTGNYPPYEYEEAGEVKGLVVEVLKEAFARSQLPVEFKVVPWARALWMAQHGEADAVFATIKTPEREQLLNFSNESLIPLSSVFFVKKGSPIQYNGDLNALAEQNIGLLRQGSYGAVFDAAVKNGALKHPEFSIDTLTNIKKLIAGRIDLMAGDRIGTLHLLQQNKLLDQVTVLSPEINTSQSYLAFYKTKDHSATRNAIDKAIKAMKKDGSYQRIVDKYTR</sequence>
<feature type="domain" description="Solute-binding protein family 3/N-terminal" evidence="2">
    <location>
        <begin position="27"/>
        <end position="252"/>
    </location>
</feature>
<evidence type="ECO:0000256" key="1">
    <source>
        <dbReference type="ARBA" id="ARBA00022729"/>
    </source>
</evidence>
<organism evidence="3 4">
    <name type="scientific">Deefgea chitinilytica</name>
    <dbReference type="NCBI Taxonomy" id="570276"/>
    <lineage>
        <taxon>Bacteria</taxon>
        <taxon>Pseudomonadati</taxon>
        <taxon>Pseudomonadota</taxon>
        <taxon>Betaproteobacteria</taxon>
        <taxon>Neisseriales</taxon>
        <taxon>Chitinibacteraceae</taxon>
        <taxon>Deefgea</taxon>
    </lineage>
</organism>
<evidence type="ECO:0000313" key="3">
    <source>
        <dbReference type="EMBL" id="MBM5571818.1"/>
    </source>
</evidence>